<dbReference type="Pfam" id="PF00018">
    <property type="entry name" value="SH3_1"/>
    <property type="match status" value="1"/>
</dbReference>
<organism evidence="12 13">
    <name type="scientific">Pygocentrus nattereri</name>
    <name type="common">Red-bellied piranha</name>
    <dbReference type="NCBI Taxonomy" id="42514"/>
    <lineage>
        <taxon>Eukaryota</taxon>
        <taxon>Metazoa</taxon>
        <taxon>Chordata</taxon>
        <taxon>Craniata</taxon>
        <taxon>Vertebrata</taxon>
        <taxon>Euteleostomi</taxon>
        <taxon>Actinopterygii</taxon>
        <taxon>Neopterygii</taxon>
        <taxon>Teleostei</taxon>
        <taxon>Ostariophysi</taxon>
        <taxon>Characiformes</taxon>
        <taxon>Characoidei</taxon>
        <taxon>Pygocentrus</taxon>
    </lineage>
</organism>
<dbReference type="PROSITE" id="PS50002">
    <property type="entry name" value="SH3"/>
    <property type="match status" value="1"/>
</dbReference>
<comment type="similarity">
    <text evidence="3">Belongs to the CAS family.</text>
</comment>
<dbReference type="InterPro" id="IPR014928">
    <property type="entry name" value="Serine_rich_dom"/>
</dbReference>
<dbReference type="SUPFAM" id="SSF50044">
    <property type="entry name" value="SH3-domain"/>
    <property type="match status" value="1"/>
</dbReference>
<dbReference type="GO" id="GO:0007155">
    <property type="term" value="P:cell adhesion"/>
    <property type="evidence" value="ECO:0007669"/>
    <property type="project" value="UniProtKB-KW"/>
</dbReference>
<feature type="region of interest" description="Disordered" evidence="10">
    <location>
        <begin position="514"/>
        <end position="538"/>
    </location>
</feature>
<dbReference type="PANTHER" id="PTHR10654">
    <property type="entry name" value="CAS SCAFFOLDING PROTEIN"/>
    <property type="match status" value="1"/>
</dbReference>
<dbReference type="FunFam" id="2.30.30.40:FF:000009">
    <property type="entry name" value="Breast cancer anti-estrogen resistance 1"/>
    <property type="match status" value="1"/>
</dbReference>
<keyword evidence="4 9" id="KW-0728">SH3 domain</keyword>
<reference evidence="12" key="3">
    <citation type="submission" date="2025-09" db="UniProtKB">
        <authorList>
            <consortium name="Ensembl"/>
        </authorList>
    </citation>
    <scope>IDENTIFICATION</scope>
</reference>
<evidence type="ECO:0000256" key="9">
    <source>
        <dbReference type="PROSITE-ProRule" id="PRU00192"/>
    </source>
</evidence>
<dbReference type="SMART" id="SM00326">
    <property type="entry name" value="SH3"/>
    <property type="match status" value="1"/>
</dbReference>
<dbReference type="FunFam" id="1.20.120.830:FF:000001">
    <property type="entry name" value="BCAR1 scaffold protein, Cas family member"/>
    <property type="match status" value="1"/>
</dbReference>
<comment type="subcellular location">
    <subcellularLocation>
        <location evidence="1">Cell junction</location>
        <location evidence="1">Focal adhesion</location>
    </subcellularLocation>
    <subcellularLocation>
        <location evidence="2">Cytoplasm</location>
    </subcellularLocation>
</comment>
<dbReference type="AlphaFoldDB" id="A0AAR2K2M5"/>
<evidence type="ECO:0000259" key="11">
    <source>
        <dbReference type="PROSITE" id="PS50002"/>
    </source>
</evidence>
<keyword evidence="6" id="KW-0597">Phosphoprotein</keyword>
<keyword evidence="5" id="KW-0963">Cytoplasm</keyword>
<dbReference type="GO" id="GO:0005737">
    <property type="term" value="C:cytoplasm"/>
    <property type="evidence" value="ECO:0007669"/>
    <property type="project" value="UniProtKB-SubCell"/>
</dbReference>
<dbReference type="Proteomes" id="UP001501920">
    <property type="component" value="Chromosome 21"/>
</dbReference>
<proteinExistence type="inferred from homology"/>
<dbReference type="Pfam" id="PF08824">
    <property type="entry name" value="Serine_rich"/>
    <property type="match status" value="1"/>
</dbReference>
<dbReference type="GO" id="GO:0005925">
    <property type="term" value="C:focal adhesion"/>
    <property type="evidence" value="ECO:0007669"/>
    <property type="project" value="UniProtKB-SubCell"/>
</dbReference>
<dbReference type="Ensembl" id="ENSPNAT00000078099.1">
    <property type="protein sequence ID" value="ENSPNAP00000058578.1"/>
    <property type="gene ID" value="ENSPNAG00000020098.2"/>
</dbReference>
<dbReference type="GeneTree" id="ENSGT00950000183008"/>
<dbReference type="InterPro" id="IPR021901">
    <property type="entry name" value="CAS_C"/>
</dbReference>
<evidence type="ECO:0000256" key="6">
    <source>
        <dbReference type="ARBA" id="ARBA00022553"/>
    </source>
</evidence>
<evidence type="ECO:0000256" key="5">
    <source>
        <dbReference type="ARBA" id="ARBA00022490"/>
    </source>
</evidence>
<evidence type="ECO:0000256" key="2">
    <source>
        <dbReference type="ARBA" id="ARBA00004496"/>
    </source>
</evidence>
<evidence type="ECO:0000313" key="13">
    <source>
        <dbReference type="Proteomes" id="UP001501920"/>
    </source>
</evidence>
<keyword evidence="7" id="KW-0130">Cell adhesion</keyword>
<reference evidence="12 13" key="1">
    <citation type="submission" date="2020-10" db="EMBL/GenBank/DDBJ databases">
        <title>Pygocentrus nattereri (red-bellied piranha) genome, fPygNat1, primary haplotype.</title>
        <authorList>
            <person name="Myers G."/>
            <person name="Meyer A."/>
            <person name="Karagic N."/>
            <person name="Pippel M."/>
            <person name="Winkler S."/>
            <person name="Tracey A."/>
            <person name="Wood J."/>
            <person name="Formenti G."/>
            <person name="Howe K."/>
            <person name="Fedrigo O."/>
            <person name="Jarvis E.D."/>
        </authorList>
    </citation>
    <scope>NUCLEOTIDE SEQUENCE [LARGE SCALE GENOMIC DNA]</scope>
</reference>
<feature type="region of interest" description="Disordered" evidence="10">
    <location>
        <begin position="262"/>
        <end position="289"/>
    </location>
</feature>
<evidence type="ECO:0000256" key="4">
    <source>
        <dbReference type="ARBA" id="ARBA00022443"/>
    </source>
</evidence>
<dbReference type="Gene3D" id="1.20.120.830">
    <property type="entry name" value="Serine-rich domain"/>
    <property type="match status" value="1"/>
</dbReference>
<dbReference type="Pfam" id="PF12026">
    <property type="entry name" value="CAS_C"/>
    <property type="match status" value="1"/>
</dbReference>
<protein>
    <recommendedName>
        <fullName evidence="11">SH3 domain-containing protein</fullName>
    </recommendedName>
</protein>
<dbReference type="InterPro" id="IPR001452">
    <property type="entry name" value="SH3_domain"/>
</dbReference>
<dbReference type="Gene3D" id="2.30.30.40">
    <property type="entry name" value="SH3 Domains"/>
    <property type="match status" value="1"/>
</dbReference>
<name>A0AAR2K2M5_PYGNA</name>
<dbReference type="GO" id="GO:0016477">
    <property type="term" value="P:cell migration"/>
    <property type="evidence" value="ECO:0007669"/>
    <property type="project" value="TreeGrafter"/>
</dbReference>
<dbReference type="InterPro" id="IPR037362">
    <property type="entry name" value="CAS_fam"/>
</dbReference>
<feature type="region of interest" description="Disordered" evidence="10">
    <location>
        <begin position="457"/>
        <end position="490"/>
    </location>
</feature>
<dbReference type="InterPro" id="IPR038319">
    <property type="entry name" value="Serine_rich_sf"/>
</dbReference>
<evidence type="ECO:0000256" key="8">
    <source>
        <dbReference type="ARBA" id="ARBA00022949"/>
    </source>
</evidence>
<keyword evidence="8" id="KW-0965">Cell junction</keyword>
<gene>
    <name evidence="12" type="primary">CASS4</name>
</gene>
<reference evidence="12" key="2">
    <citation type="submission" date="2025-08" db="UniProtKB">
        <authorList>
            <consortium name="Ensembl"/>
        </authorList>
    </citation>
    <scope>IDENTIFICATION</scope>
</reference>
<feature type="compositionally biased region" description="Pro residues" evidence="10">
    <location>
        <begin position="522"/>
        <end position="531"/>
    </location>
</feature>
<sequence>MYVGVSLQGCTLFAKALYDNTAESLDELAFHKGDIVTVMEQNVEGSTGWWKCSLHGKEGLAPANRLMRLSQAEAEALGLRSQSIYQIPKVPQPLEASPTYEIMERFYKVPSMQATQVTTPFPQKHKTPEVYAVPPSIPQEPNYDIPVPSNSEAHQRVACGYSTMPNLRKSEWIYDVPVAPEKSRGEAVNYGTIPSKCTNSSKQLYDTLPARVWPATSASSLYDIPKSSMAAQQSVDSSKPGNEGIYDVPPAAKQRETPLEVLPLQNSTASTSSTTSSSSRSSCDSLMLSSPSPELLREITAPQEEVSQKLLDLQEVVCKAIPKLMDFVSSSWRCREHLGQHLQEIRIAAEDVANSINSFLDFALDVRGNARRLTDSNLQARLQKQLSIVEDSGLILQQSVEDLGGLGWSLDALVQDPEKPHTPDQLERFVMVARTVPEDVKRLVSILNANGKLLFRSSSKEPESSKSTSPADRTTSLGRNEPLPDSEGDDNDYVQLQVRVFILLSFTYTCPKSTVTKQPVSKPVPPRPPNKSPSKSQISDHCRLYFGAIKKAITVFVVSLEEGQPPEKFIAHGKLVIMVGQRLMDSLCSEAQSRPDCQELLCKSNHLCALLKQLAVATKKAAMHFPDKVAIQEARDFAKELAQRAHHFRMSLDL</sequence>
<evidence type="ECO:0000313" key="12">
    <source>
        <dbReference type="Ensembl" id="ENSPNAP00000058578.1"/>
    </source>
</evidence>
<feature type="domain" description="SH3" evidence="11">
    <location>
        <begin position="9"/>
        <end position="71"/>
    </location>
</feature>
<evidence type="ECO:0000256" key="10">
    <source>
        <dbReference type="SAM" id="MobiDB-lite"/>
    </source>
</evidence>
<accession>A0AAR2K2M5</accession>
<evidence type="ECO:0000256" key="1">
    <source>
        <dbReference type="ARBA" id="ARBA00004246"/>
    </source>
</evidence>
<dbReference type="PANTHER" id="PTHR10654:SF19">
    <property type="entry name" value="CAS SCAFFOLDING PROTEIN FAMILY MEMBER 4"/>
    <property type="match status" value="1"/>
</dbReference>
<feature type="compositionally biased region" description="Low complexity" evidence="10">
    <location>
        <begin position="267"/>
        <end position="289"/>
    </location>
</feature>
<evidence type="ECO:0000256" key="3">
    <source>
        <dbReference type="ARBA" id="ARBA00007848"/>
    </source>
</evidence>
<dbReference type="GO" id="GO:0007169">
    <property type="term" value="P:cell surface receptor protein tyrosine kinase signaling pathway"/>
    <property type="evidence" value="ECO:0007669"/>
    <property type="project" value="TreeGrafter"/>
</dbReference>
<dbReference type="Gene3D" id="1.20.120.230">
    <property type="entry name" value="Alpha-catenin/vinculin-like"/>
    <property type="match status" value="1"/>
</dbReference>
<keyword evidence="13" id="KW-1185">Reference proteome</keyword>
<evidence type="ECO:0000256" key="7">
    <source>
        <dbReference type="ARBA" id="ARBA00022889"/>
    </source>
</evidence>
<dbReference type="InterPro" id="IPR036028">
    <property type="entry name" value="SH3-like_dom_sf"/>
</dbReference>
<dbReference type="CDD" id="cd11844">
    <property type="entry name" value="SH3_CAS"/>
    <property type="match status" value="1"/>
</dbReference>
<dbReference type="GO" id="GO:0005886">
    <property type="term" value="C:plasma membrane"/>
    <property type="evidence" value="ECO:0007669"/>
    <property type="project" value="TreeGrafter"/>
</dbReference>